<dbReference type="STRING" id="30732.ENSOMEP00000000674"/>
<dbReference type="GeneID" id="112150666"/>
<feature type="active site" evidence="20">
    <location>
        <position position="392"/>
    </location>
</feature>
<dbReference type="FunFam" id="2.60.40.10:FF:000090">
    <property type="entry name" value="Protein-glutamine gamma-glutamyltransferase 2"/>
    <property type="match status" value="1"/>
</dbReference>
<keyword evidence="10" id="KW-0449">Lipoprotein</keyword>
<reference evidence="23" key="2">
    <citation type="submission" date="2025-09" db="UniProtKB">
        <authorList>
            <consortium name="Ensembl"/>
        </authorList>
    </citation>
    <scope>IDENTIFICATION</scope>
</reference>
<keyword evidence="24" id="KW-1185">Reference proteome</keyword>
<dbReference type="SMART" id="SM00460">
    <property type="entry name" value="TGc"/>
    <property type="match status" value="1"/>
</dbReference>
<evidence type="ECO:0000313" key="24">
    <source>
        <dbReference type="Proteomes" id="UP000261560"/>
    </source>
</evidence>
<evidence type="ECO:0000256" key="9">
    <source>
        <dbReference type="ARBA" id="ARBA00023249"/>
    </source>
</evidence>
<dbReference type="PaxDb" id="30732-ENSOMEP00000000674"/>
<dbReference type="GO" id="GO:0016020">
    <property type="term" value="C:membrane"/>
    <property type="evidence" value="ECO:0007669"/>
    <property type="project" value="UniProtKB-SubCell"/>
</dbReference>
<dbReference type="InterPro" id="IPR002931">
    <property type="entry name" value="Transglutaminase-like"/>
</dbReference>
<evidence type="ECO:0000256" key="14">
    <source>
        <dbReference type="ARBA" id="ARBA00040559"/>
    </source>
</evidence>
<evidence type="ECO:0000256" key="3">
    <source>
        <dbReference type="ARBA" id="ARBA00022553"/>
    </source>
</evidence>
<evidence type="ECO:0000256" key="21">
    <source>
        <dbReference type="PIRSR" id="PIRSR000459-2"/>
    </source>
</evidence>
<dbReference type="InterPro" id="IPR023608">
    <property type="entry name" value="Transglutaminase_animal"/>
</dbReference>
<evidence type="ECO:0000256" key="2">
    <source>
        <dbReference type="ARBA" id="ARBA00005968"/>
    </source>
</evidence>
<dbReference type="InterPro" id="IPR038765">
    <property type="entry name" value="Papain-like_cys_pep_sf"/>
</dbReference>
<dbReference type="InterPro" id="IPR036985">
    <property type="entry name" value="Transglutaminase-like_sf"/>
</dbReference>
<dbReference type="PANTHER" id="PTHR11590:SF49">
    <property type="entry name" value="PROTEIN-GLUTAMINE GAMMA-GLUTAMYLTRANSFERASE K"/>
    <property type="match status" value="1"/>
</dbReference>
<dbReference type="FunFam" id="2.60.40.10:FF:001143">
    <property type="entry name" value="Protein-glutamine gamma-glutamyltransferase K"/>
    <property type="match status" value="1"/>
</dbReference>
<evidence type="ECO:0000256" key="8">
    <source>
        <dbReference type="ARBA" id="ARBA00023139"/>
    </source>
</evidence>
<dbReference type="OrthoDB" id="437511at2759"/>
<accession>A0A3B3B6B4</accession>
<dbReference type="InterPro" id="IPR013783">
    <property type="entry name" value="Ig-like_fold"/>
</dbReference>
<evidence type="ECO:0000256" key="5">
    <source>
        <dbReference type="ARBA" id="ARBA00022723"/>
    </source>
</evidence>
<dbReference type="FunFam" id="3.90.260.10:FF:000001">
    <property type="entry name" value="Protein-glutamine gamma-glutamyltransferase 2"/>
    <property type="match status" value="1"/>
</dbReference>
<keyword evidence="8" id="KW-0564">Palmitate</keyword>
<evidence type="ECO:0000256" key="13">
    <source>
        <dbReference type="ARBA" id="ARBA00038573"/>
    </source>
</evidence>
<comment type="catalytic activity">
    <reaction evidence="19">
        <text>L-glutaminyl-[protein] + L-lysyl-[protein] = [protein]-L-lysyl-N(6)-5-L-glutamyl-[protein] + NH4(+)</text>
        <dbReference type="Rhea" id="RHEA:54816"/>
        <dbReference type="Rhea" id="RHEA-COMP:9752"/>
        <dbReference type="Rhea" id="RHEA-COMP:10207"/>
        <dbReference type="Rhea" id="RHEA-COMP:14005"/>
        <dbReference type="ChEBI" id="CHEBI:28938"/>
        <dbReference type="ChEBI" id="CHEBI:29969"/>
        <dbReference type="ChEBI" id="CHEBI:30011"/>
        <dbReference type="ChEBI" id="CHEBI:138370"/>
        <dbReference type="EC" id="2.3.2.13"/>
    </reaction>
</comment>
<evidence type="ECO:0000256" key="19">
    <source>
        <dbReference type="ARBA" id="ARBA00051843"/>
    </source>
</evidence>
<dbReference type="Proteomes" id="UP000261560">
    <property type="component" value="Unplaced"/>
</dbReference>
<dbReference type="AlphaFoldDB" id="A0A3B3B6B4"/>
<dbReference type="EC" id="2.3.2.13" evidence="12"/>
<dbReference type="PANTHER" id="PTHR11590">
    <property type="entry name" value="PROTEIN-GLUTAMINE GAMMA-GLUTAMYLTRANSFERASE"/>
    <property type="match status" value="1"/>
</dbReference>
<dbReference type="Gene3D" id="3.90.260.10">
    <property type="entry name" value="Transglutaminase-like"/>
    <property type="match status" value="1"/>
</dbReference>
<evidence type="ECO:0000256" key="12">
    <source>
        <dbReference type="ARBA" id="ARBA00024222"/>
    </source>
</evidence>
<dbReference type="GO" id="GO:0007399">
    <property type="term" value="P:nervous system development"/>
    <property type="evidence" value="ECO:0007669"/>
    <property type="project" value="UniProtKB-ARBA"/>
</dbReference>
<comment type="subunit">
    <text evidence="13">Interacts with PLAAT4.</text>
</comment>
<dbReference type="InterPro" id="IPR036238">
    <property type="entry name" value="Transglutaminase_C_sf"/>
</dbReference>
<comment type="similarity">
    <text evidence="2">Belongs to the transglutaminase superfamily. Transglutaminase family.</text>
</comment>
<dbReference type="PIRSF" id="PIRSF000459">
    <property type="entry name" value="TGM_EBP42"/>
    <property type="match status" value="1"/>
</dbReference>
<protein>
    <recommendedName>
        <fullName evidence="14">Protein-glutamine gamma-glutamyltransferase K</fullName>
        <ecNumber evidence="12">2.3.2.13</ecNumber>
    </recommendedName>
    <alternativeName>
        <fullName evidence="17">Epidermal TGase</fullName>
    </alternativeName>
    <alternativeName>
        <fullName evidence="16">Transglutaminase K</fullName>
    </alternativeName>
    <alternativeName>
        <fullName evidence="15">Transglutaminase-1</fullName>
    </alternativeName>
</protein>
<reference evidence="23" key="1">
    <citation type="submission" date="2025-08" db="UniProtKB">
        <authorList>
            <consortium name="Ensembl"/>
        </authorList>
    </citation>
    <scope>IDENTIFICATION</scope>
</reference>
<dbReference type="Gene3D" id="2.60.40.10">
    <property type="entry name" value="Immunoglobulins"/>
    <property type="match status" value="3"/>
</dbReference>
<dbReference type="InterPro" id="IPR050779">
    <property type="entry name" value="Transglutaminase"/>
</dbReference>
<feature type="binding site" evidence="21">
    <location>
        <position position="509"/>
    </location>
    <ligand>
        <name>Ca(2+)</name>
        <dbReference type="ChEBI" id="CHEBI:29108"/>
    </ligand>
</feature>
<dbReference type="GO" id="GO:0031424">
    <property type="term" value="P:keratinization"/>
    <property type="evidence" value="ECO:0007669"/>
    <property type="project" value="UniProtKB-KW"/>
</dbReference>
<evidence type="ECO:0000256" key="20">
    <source>
        <dbReference type="PIRSR" id="PIRSR000459-1"/>
    </source>
</evidence>
<dbReference type="SUPFAM" id="SSF54001">
    <property type="entry name" value="Cysteine proteinases"/>
    <property type="match status" value="1"/>
</dbReference>
<evidence type="ECO:0000256" key="4">
    <source>
        <dbReference type="ARBA" id="ARBA00022679"/>
    </source>
</evidence>
<evidence type="ECO:0000256" key="15">
    <source>
        <dbReference type="ARBA" id="ARBA00041651"/>
    </source>
</evidence>
<dbReference type="GeneTree" id="ENSGT01050000244939"/>
<dbReference type="InterPro" id="IPR001102">
    <property type="entry name" value="Transglutaminase_N"/>
</dbReference>
<evidence type="ECO:0000256" key="18">
    <source>
        <dbReference type="ARBA" id="ARBA00045815"/>
    </source>
</evidence>
<evidence type="ECO:0000256" key="10">
    <source>
        <dbReference type="ARBA" id="ARBA00023288"/>
    </source>
</evidence>
<dbReference type="Pfam" id="PF00927">
    <property type="entry name" value="Transglut_C"/>
    <property type="match status" value="2"/>
</dbReference>
<feature type="active site" evidence="20">
    <location>
        <position position="333"/>
    </location>
</feature>
<dbReference type="Ensembl" id="ENSOMET00000015458.1">
    <property type="protein sequence ID" value="ENSOMEP00000000674.1"/>
    <property type="gene ID" value="ENSOMEG00000001565.1"/>
</dbReference>
<evidence type="ECO:0000256" key="1">
    <source>
        <dbReference type="ARBA" id="ARBA00004635"/>
    </source>
</evidence>
<dbReference type="Pfam" id="PF01841">
    <property type="entry name" value="Transglut_core"/>
    <property type="match status" value="1"/>
</dbReference>
<dbReference type="InterPro" id="IPR008958">
    <property type="entry name" value="Transglutaminase_C"/>
</dbReference>
<comment type="function">
    <text evidence="18">Catalyzes the cross-linking of proteins and the conjugation of polyamines to proteins. Responsible for cross-linking epidermal proteins during formation of the stratum corneum. Involved in cell proliferation.</text>
</comment>
<evidence type="ECO:0000313" key="23">
    <source>
        <dbReference type="Ensembl" id="ENSOMEP00000000674.1"/>
    </source>
</evidence>
<dbReference type="KEGG" id="oml:112150666"/>
<dbReference type="RefSeq" id="XP_024134891.1">
    <property type="nucleotide sequence ID" value="XM_024279123.2"/>
</dbReference>
<comment type="cofactor">
    <cofactor evidence="21">
        <name>Ca(2+)</name>
        <dbReference type="ChEBI" id="CHEBI:29108"/>
    </cofactor>
    <text evidence="21">Binds 1 Ca(2+) ion per subunit.</text>
</comment>
<feature type="binding site" evidence="21">
    <location>
        <position position="455"/>
    </location>
    <ligand>
        <name>Ca(2+)</name>
        <dbReference type="ChEBI" id="CHEBI:29108"/>
    </ligand>
</feature>
<keyword evidence="11" id="KW-0012">Acyltransferase</keyword>
<evidence type="ECO:0000256" key="17">
    <source>
        <dbReference type="ARBA" id="ARBA00043229"/>
    </source>
</evidence>
<dbReference type="GO" id="GO:0003810">
    <property type="term" value="F:protein-glutamine gamma-glutamyltransferase activity"/>
    <property type="evidence" value="ECO:0007669"/>
    <property type="project" value="UniProtKB-EC"/>
</dbReference>
<comment type="subcellular location">
    <subcellularLocation>
        <location evidence="1">Membrane</location>
        <topology evidence="1">Lipid-anchor</topology>
    </subcellularLocation>
</comment>
<dbReference type="FunFam" id="2.60.40.10:FF:000171">
    <property type="entry name" value="protein-glutamine gamma-glutamyltransferase 6"/>
    <property type="match status" value="1"/>
</dbReference>
<name>A0A3B3B6B4_ORYME</name>
<sequence>MSAVKGPTTGRFAKGRLSSVSLGFGEDKVGGYTEIREPKEEIQRKMSFLHVVDDYTSVKELPLTVQSLDLMKSKSGENRMKHHTHLYQDDNFIIRRGQTFQMWITLSRPFDPLSDMLHLHLKTGPVPSVGKGTHVIVSLVENLQGNCWEAAVVEKDDKRIKLSVNSPATAVIGRYQLTVETASPNGQVISTYDSADDIYMLFNPWSKDDAVYLDDEEERQEYVLNDVGRIYYGNKYQIGARTWNYGQFESGILTVCLYILEKSLTPNYGWGNPVNLVRILSAMVNSPDDSGVLEGNWSGDYKGGTSPTAWNGSIEILKQYYASKGSPVKYGQCWVFGGVTTTVMRCLGIPTRTVTNFSSAHDTDVSLTTDVYVDEHLEPIDYMNNDSIWNFHVWNDCWMARPDLPDGNGGWQAVDSTPQEESNGIYCCGPAPLSAIRSGQVYLKYDCTFVFAEVNSDKIYWKRNANGTYSKIYSEKRVVGCNISTKAVGSDERHDITHMYKHPEGSEQERMAVETACRYGSKAHAYASPTAEDISVRVVLEGEGPKIGSDAVLSVKLYNSSSEKRNVSLYSQLAVMYYTGVHKATIYKEHRDLQPNKETIIQFTVAYDVYKDHLVDQAALMFTLSGRVNETQQVLATQFSFRLRTPDIIIKPTRKAVVGQKMEVEISFTNPLPDVLKDVVFNVEGIGLLSAHKKIYEYIGGHATITFTEDITPTVAGTKKLVATLDSSQLTHIHGVGDIIVEA</sequence>
<dbReference type="SUPFAM" id="SSF81296">
    <property type="entry name" value="E set domains"/>
    <property type="match status" value="1"/>
</dbReference>
<feature type="domain" description="Transglutaminase-like" evidence="22">
    <location>
        <begin position="325"/>
        <end position="418"/>
    </location>
</feature>
<keyword evidence="4" id="KW-0808">Transferase</keyword>
<feature type="binding site" evidence="21">
    <location>
        <position position="457"/>
    </location>
    <ligand>
        <name>Ca(2+)</name>
        <dbReference type="ChEBI" id="CHEBI:29108"/>
    </ligand>
</feature>
<keyword evidence="7" id="KW-0472">Membrane</keyword>
<feature type="binding site" evidence="21">
    <location>
        <position position="504"/>
    </location>
    <ligand>
        <name>Ca(2+)</name>
        <dbReference type="ChEBI" id="CHEBI:29108"/>
    </ligand>
</feature>
<evidence type="ECO:0000256" key="7">
    <source>
        <dbReference type="ARBA" id="ARBA00023136"/>
    </source>
</evidence>
<dbReference type="Pfam" id="PF00868">
    <property type="entry name" value="Transglut_N"/>
    <property type="match status" value="1"/>
</dbReference>
<keyword evidence="9" id="KW-0417">Keratinization</keyword>
<keyword evidence="5 21" id="KW-0479">Metal-binding</keyword>
<dbReference type="SUPFAM" id="SSF49309">
    <property type="entry name" value="Transglutaminase, two C-terminal domains"/>
    <property type="match status" value="2"/>
</dbReference>
<keyword evidence="3" id="KW-0597">Phosphoprotein</keyword>
<feature type="active site" evidence="20">
    <location>
        <position position="415"/>
    </location>
</feature>
<organism evidence="23 24">
    <name type="scientific">Oryzias melastigma</name>
    <name type="common">Marine medaka</name>
    <dbReference type="NCBI Taxonomy" id="30732"/>
    <lineage>
        <taxon>Eukaryota</taxon>
        <taxon>Metazoa</taxon>
        <taxon>Chordata</taxon>
        <taxon>Craniata</taxon>
        <taxon>Vertebrata</taxon>
        <taxon>Euteleostomi</taxon>
        <taxon>Actinopterygii</taxon>
        <taxon>Neopterygii</taxon>
        <taxon>Teleostei</taxon>
        <taxon>Neoteleostei</taxon>
        <taxon>Acanthomorphata</taxon>
        <taxon>Ovalentaria</taxon>
        <taxon>Atherinomorphae</taxon>
        <taxon>Beloniformes</taxon>
        <taxon>Adrianichthyidae</taxon>
        <taxon>Oryziinae</taxon>
        <taxon>Oryzias</taxon>
    </lineage>
</organism>
<evidence type="ECO:0000256" key="6">
    <source>
        <dbReference type="ARBA" id="ARBA00022837"/>
    </source>
</evidence>
<evidence type="ECO:0000256" key="16">
    <source>
        <dbReference type="ARBA" id="ARBA00041726"/>
    </source>
</evidence>
<dbReference type="InterPro" id="IPR014756">
    <property type="entry name" value="Ig_E-set"/>
</dbReference>
<evidence type="ECO:0000259" key="22">
    <source>
        <dbReference type="SMART" id="SM00460"/>
    </source>
</evidence>
<dbReference type="OMA" id="EVQTLEW"/>
<dbReference type="GO" id="GO:0046872">
    <property type="term" value="F:metal ion binding"/>
    <property type="evidence" value="ECO:0007669"/>
    <property type="project" value="UniProtKB-KW"/>
</dbReference>
<evidence type="ECO:0000256" key="11">
    <source>
        <dbReference type="ARBA" id="ARBA00023315"/>
    </source>
</evidence>
<keyword evidence="6 21" id="KW-0106">Calcium</keyword>
<proteinExistence type="inferred from homology"/>